<dbReference type="Proteomes" id="UP001600424">
    <property type="component" value="Unassembled WGS sequence"/>
</dbReference>
<gene>
    <name evidence="1" type="ORF">ACFQ63_38440</name>
</gene>
<evidence type="ECO:0000313" key="1">
    <source>
        <dbReference type="EMBL" id="MFE5985551.1"/>
    </source>
</evidence>
<dbReference type="RefSeq" id="WP_386253380.1">
    <property type="nucleotide sequence ID" value="NZ_JBHTRV010000055.1"/>
</dbReference>
<organism evidence="1 2">
    <name type="scientific">Streptomyces wedmorensis</name>
    <dbReference type="NCBI Taxonomy" id="43759"/>
    <lineage>
        <taxon>Bacteria</taxon>
        <taxon>Bacillati</taxon>
        <taxon>Actinomycetota</taxon>
        <taxon>Actinomycetes</taxon>
        <taxon>Kitasatosporales</taxon>
        <taxon>Streptomycetaceae</taxon>
        <taxon>Streptomyces</taxon>
    </lineage>
</organism>
<proteinExistence type="predicted"/>
<sequence length="106" mass="11422">MLTVLPSVMLGHTVAVEPYLGNSAYGPRFGPAVLVRCFLDEQTRTVRNPAGQEVTSTSTFYARPGLVCPAESRVTLPDGRVTRVIARLDRSGGGMPTPDHVEVQLL</sequence>
<dbReference type="EMBL" id="JBHTRV010000055">
    <property type="protein sequence ID" value="MFE5985551.1"/>
    <property type="molecule type" value="Genomic_DNA"/>
</dbReference>
<protein>
    <recommendedName>
        <fullName evidence="3">Head-to-tail stopper</fullName>
    </recommendedName>
</protein>
<accession>A0ABW6J6J0</accession>
<reference evidence="1 2" key="1">
    <citation type="submission" date="2024-09" db="EMBL/GenBank/DDBJ databases">
        <title>The Natural Products Discovery Center: Release of the First 8490 Sequenced Strains for Exploring Actinobacteria Biosynthetic Diversity.</title>
        <authorList>
            <person name="Kalkreuter E."/>
            <person name="Kautsar S.A."/>
            <person name="Yang D."/>
            <person name="Bader C.D."/>
            <person name="Teijaro C.N."/>
            <person name="Fluegel L."/>
            <person name="Davis C.M."/>
            <person name="Simpson J.R."/>
            <person name="Lauterbach L."/>
            <person name="Steele A.D."/>
            <person name="Gui C."/>
            <person name="Meng S."/>
            <person name="Li G."/>
            <person name="Viehrig K."/>
            <person name="Ye F."/>
            <person name="Su P."/>
            <person name="Kiefer A.F."/>
            <person name="Nichols A."/>
            <person name="Cepeda A.J."/>
            <person name="Yan W."/>
            <person name="Fan B."/>
            <person name="Jiang Y."/>
            <person name="Adhikari A."/>
            <person name="Zheng C.-J."/>
            <person name="Schuster L."/>
            <person name="Cowan T.M."/>
            <person name="Smanski M.J."/>
            <person name="Chevrette M.G."/>
            <person name="De Carvalho L.P.S."/>
            <person name="Shen B."/>
        </authorList>
    </citation>
    <scope>NUCLEOTIDE SEQUENCE [LARGE SCALE GENOMIC DNA]</scope>
    <source>
        <strain evidence="1 2">NPDC056472</strain>
    </source>
</reference>
<comment type="caution">
    <text evidence="1">The sequence shown here is derived from an EMBL/GenBank/DDBJ whole genome shotgun (WGS) entry which is preliminary data.</text>
</comment>
<name>A0ABW6J6J0_STRWE</name>
<evidence type="ECO:0008006" key="3">
    <source>
        <dbReference type="Google" id="ProtNLM"/>
    </source>
</evidence>
<evidence type="ECO:0000313" key="2">
    <source>
        <dbReference type="Proteomes" id="UP001600424"/>
    </source>
</evidence>
<keyword evidence="2" id="KW-1185">Reference proteome</keyword>